<dbReference type="Proteomes" id="UP001148838">
    <property type="component" value="Unassembled WGS sequence"/>
</dbReference>
<reference evidence="1 2" key="1">
    <citation type="journal article" date="2022" name="Allergy">
        <title>Genome assembly and annotation of Periplaneta americana reveal a comprehensive cockroach allergen profile.</title>
        <authorList>
            <person name="Wang L."/>
            <person name="Xiong Q."/>
            <person name="Saelim N."/>
            <person name="Wang L."/>
            <person name="Nong W."/>
            <person name="Wan A.T."/>
            <person name="Shi M."/>
            <person name="Liu X."/>
            <person name="Cao Q."/>
            <person name="Hui J.H.L."/>
            <person name="Sookrung N."/>
            <person name="Leung T.F."/>
            <person name="Tungtrongchitr A."/>
            <person name="Tsui S.K.W."/>
        </authorList>
    </citation>
    <scope>NUCLEOTIDE SEQUENCE [LARGE SCALE GENOMIC DNA]</scope>
    <source>
        <strain evidence="1">PWHHKU_190912</strain>
    </source>
</reference>
<gene>
    <name evidence="1" type="ORF">ANN_09215</name>
</gene>
<proteinExistence type="predicted"/>
<accession>A0ABQ8TMY8</accession>
<organism evidence="1 2">
    <name type="scientific">Periplaneta americana</name>
    <name type="common">American cockroach</name>
    <name type="synonym">Blatta americana</name>
    <dbReference type="NCBI Taxonomy" id="6978"/>
    <lineage>
        <taxon>Eukaryota</taxon>
        <taxon>Metazoa</taxon>
        <taxon>Ecdysozoa</taxon>
        <taxon>Arthropoda</taxon>
        <taxon>Hexapoda</taxon>
        <taxon>Insecta</taxon>
        <taxon>Pterygota</taxon>
        <taxon>Neoptera</taxon>
        <taxon>Polyneoptera</taxon>
        <taxon>Dictyoptera</taxon>
        <taxon>Blattodea</taxon>
        <taxon>Blattoidea</taxon>
        <taxon>Blattidae</taxon>
        <taxon>Blattinae</taxon>
        <taxon>Periplaneta</taxon>
    </lineage>
</organism>
<evidence type="ECO:0000313" key="1">
    <source>
        <dbReference type="EMBL" id="KAJ4447213.1"/>
    </source>
</evidence>
<evidence type="ECO:0000313" key="2">
    <source>
        <dbReference type="Proteomes" id="UP001148838"/>
    </source>
</evidence>
<sequence length="143" mass="16073">MAGLCEGFNEPPSSLKASNKIPVSRAVASWSEALCLGLALRNARWFESPRGKTFSHEISASVWDRCPPSIVMRNPVAKASYNGWRAHCDTHTIPPFWLDDRPPLLQYLNVRPEAGSSVWALQGLWRHGLKNSRVFPNSLWIFS</sequence>
<keyword evidence="2" id="KW-1185">Reference proteome</keyword>
<dbReference type="EMBL" id="JAJSOF020000005">
    <property type="protein sequence ID" value="KAJ4447213.1"/>
    <property type="molecule type" value="Genomic_DNA"/>
</dbReference>
<protein>
    <submittedName>
        <fullName evidence="1">Uncharacterized protein</fullName>
    </submittedName>
</protein>
<comment type="caution">
    <text evidence="1">The sequence shown here is derived from an EMBL/GenBank/DDBJ whole genome shotgun (WGS) entry which is preliminary data.</text>
</comment>
<name>A0ABQ8TMY8_PERAM</name>